<dbReference type="PRINTS" id="PR00260">
    <property type="entry name" value="CHEMTRNSDUCR"/>
</dbReference>
<comment type="subcellular location">
    <subcellularLocation>
        <location evidence="1">Membrane</location>
    </subcellularLocation>
</comment>
<keyword evidence="5" id="KW-0472">Membrane</keyword>
<organism evidence="8 9">
    <name type="scientific">Photobacterium aquae</name>
    <dbReference type="NCBI Taxonomy" id="1195763"/>
    <lineage>
        <taxon>Bacteria</taxon>
        <taxon>Pseudomonadati</taxon>
        <taxon>Pseudomonadota</taxon>
        <taxon>Gammaproteobacteria</taxon>
        <taxon>Vibrionales</taxon>
        <taxon>Vibrionaceae</taxon>
        <taxon>Photobacterium</taxon>
    </lineage>
</organism>
<evidence type="ECO:0000259" key="6">
    <source>
        <dbReference type="PROSITE" id="PS50111"/>
    </source>
</evidence>
<gene>
    <name evidence="8" type="ORF">ABT56_07130</name>
</gene>
<keyword evidence="2 4" id="KW-0807">Transducer</keyword>
<dbReference type="EMBL" id="LDOT01000007">
    <property type="protein sequence ID" value="KLV06921.1"/>
    <property type="molecule type" value="Genomic_DNA"/>
</dbReference>
<dbReference type="Gene3D" id="1.10.287.950">
    <property type="entry name" value="Methyl-accepting chemotaxis protein"/>
    <property type="match status" value="1"/>
</dbReference>
<dbReference type="SUPFAM" id="SSF58104">
    <property type="entry name" value="Methyl-accepting chemotaxis protein (MCP) signaling domain"/>
    <property type="match status" value="1"/>
</dbReference>
<keyword evidence="5" id="KW-0812">Transmembrane</keyword>
<evidence type="ECO:0000256" key="3">
    <source>
        <dbReference type="ARBA" id="ARBA00029447"/>
    </source>
</evidence>
<evidence type="ECO:0000256" key="4">
    <source>
        <dbReference type="PROSITE-ProRule" id="PRU00284"/>
    </source>
</evidence>
<dbReference type="GO" id="GO:0007165">
    <property type="term" value="P:signal transduction"/>
    <property type="evidence" value="ECO:0007669"/>
    <property type="project" value="UniProtKB-KW"/>
</dbReference>
<dbReference type="GO" id="GO:0016020">
    <property type="term" value="C:membrane"/>
    <property type="evidence" value="ECO:0007669"/>
    <property type="project" value="UniProtKB-SubCell"/>
</dbReference>
<proteinExistence type="inferred from homology"/>
<dbReference type="CDD" id="cd11386">
    <property type="entry name" value="MCP_signal"/>
    <property type="match status" value="1"/>
</dbReference>
<evidence type="ECO:0008006" key="10">
    <source>
        <dbReference type="Google" id="ProtNLM"/>
    </source>
</evidence>
<accession>A0A0J1H5E0</accession>
<dbReference type="FunFam" id="1.10.287.950:FF:000001">
    <property type="entry name" value="Methyl-accepting chemotaxis sensory transducer"/>
    <property type="match status" value="1"/>
</dbReference>
<feature type="domain" description="HAMP" evidence="7">
    <location>
        <begin position="215"/>
        <end position="269"/>
    </location>
</feature>
<evidence type="ECO:0000313" key="8">
    <source>
        <dbReference type="EMBL" id="KLV06921.1"/>
    </source>
</evidence>
<feature type="transmembrane region" description="Helical" evidence="5">
    <location>
        <begin position="12"/>
        <end position="33"/>
    </location>
</feature>
<feature type="transmembrane region" description="Helical" evidence="5">
    <location>
        <begin position="191"/>
        <end position="213"/>
    </location>
</feature>
<dbReference type="SMART" id="SM00304">
    <property type="entry name" value="HAMP"/>
    <property type="match status" value="1"/>
</dbReference>
<evidence type="ECO:0000313" key="9">
    <source>
        <dbReference type="Proteomes" id="UP000036097"/>
    </source>
</evidence>
<feature type="domain" description="Methyl-accepting transducer" evidence="6">
    <location>
        <begin position="274"/>
        <end position="510"/>
    </location>
</feature>
<dbReference type="CDD" id="cd06225">
    <property type="entry name" value="HAMP"/>
    <property type="match status" value="1"/>
</dbReference>
<dbReference type="Pfam" id="PF00015">
    <property type="entry name" value="MCPsignal"/>
    <property type="match status" value="1"/>
</dbReference>
<dbReference type="InterPro" id="IPR004090">
    <property type="entry name" value="Chemotax_Me-accpt_rcpt"/>
</dbReference>
<dbReference type="AlphaFoldDB" id="A0A0J1H5E0"/>
<dbReference type="PROSITE" id="PS50885">
    <property type="entry name" value="HAMP"/>
    <property type="match status" value="1"/>
</dbReference>
<dbReference type="InterPro" id="IPR003660">
    <property type="entry name" value="HAMP_dom"/>
</dbReference>
<keyword evidence="9" id="KW-1185">Reference proteome</keyword>
<dbReference type="PROSITE" id="PS50111">
    <property type="entry name" value="CHEMOTAXIS_TRANSDUC_2"/>
    <property type="match status" value="1"/>
</dbReference>
<dbReference type="InterPro" id="IPR004089">
    <property type="entry name" value="MCPsignal_dom"/>
</dbReference>
<evidence type="ECO:0000256" key="2">
    <source>
        <dbReference type="ARBA" id="ARBA00023224"/>
    </source>
</evidence>
<dbReference type="OrthoDB" id="8613753at2"/>
<dbReference type="STRING" id="1195763.ABT56_07130"/>
<dbReference type="RefSeq" id="WP_047878191.1">
    <property type="nucleotide sequence ID" value="NZ_LDOT01000007.1"/>
</dbReference>
<dbReference type="SMART" id="SM00283">
    <property type="entry name" value="MA"/>
    <property type="match status" value="1"/>
</dbReference>
<evidence type="ECO:0000256" key="1">
    <source>
        <dbReference type="ARBA" id="ARBA00004370"/>
    </source>
</evidence>
<dbReference type="Proteomes" id="UP000036097">
    <property type="component" value="Unassembled WGS sequence"/>
</dbReference>
<dbReference type="Pfam" id="PF00672">
    <property type="entry name" value="HAMP"/>
    <property type="match status" value="1"/>
</dbReference>
<dbReference type="GO" id="GO:0004888">
    <property type="term" value="F:transmembrane signaling receptor activity"/>
    <property type="evidence" value="ECO:0007669"/>
    <property type="project" value="InterPro"/>
</dbReference>
<keyword evidence="5" id="KW-1133">Transmembrane helix</keyword>
<dbReference type="PANTHER" id="PTHR32089:SF112">
    <property type="entry name" value="LYSOZYME-LIKE PROTEIN-RELATED"/>
    <property type="match status" value="1"/>
</dbReference>
<comment type="caution">
    <text evidence="8">The sequence shown here is derived from an EMBL/GenBank/DDBJ whole genome shotgun (WGS) entry which is preliminary data.</text>
</comment>
<dbReference type="GO" id="GO:0006935">
    <property type="term" value="P:chemotaxis"/>
    <property type="evidence" value="ECO:0007669"/>
    <property type="project" value="InterPro"/>
</dbReference>
<evidence type="ECO:0000259" key="7">
    <source>
        <dbReference type="PROSITE" id="PS50885"/>
    </source>
</evidence>
<dbReference type="PANTHER" id="PTHR32089">
    <property type="entry name" value="METHYL-ACCEPTING CHEMOTAXIS PROTEIN MCPB"/>
    <property type="match status" value="1"/>
</dbReference>
<comment type="similarity">
    <text evidence="3">Belongs to the methyl-accepting chemotaxis (MCP) protein family.</text>
</comment>
<protein>
    <recommendedName>
        <fullName evidence="10">Chemotaxis protein</fullName>
    </recommendedName>
</protein>
<sequence>MNSILFYNRSLQFKLTGCFLFVAILIISVLSVISYNTLVKRAYSAYDSELRTSAYAAQAIIGDDFLSMNNDHADDYDRIVSVLTDFNQKVGLDYIYSVYMKNGRIYYTSVNKSPDEIGRGDYKNWYHKEYEIVPAMMRKAFETSQIQYEEYQGEFGVFRSIFIPFRNSNGELHVIGADVSIAAIANMKKRVITNTLILAVILLLVSIIIAAWFSRKITHPVYVLNDTLTSLANGNWDLTRRLSIRSGDEIGMMAKAFNTFMAALQVKITDIDTAVNSVNNNCTELEHLMEEVSDRYDAQAHDVRAGATAVEELSASSQSVSGIVVAASGEMSQFGDLTESTVKTINLALNSIKAVQQEALIMTDKLAKLDQQAEDIHSIVEVIKDIADQTNLLALNAAIEAARAGDQGRGFAVVADEVRKLSERTATATIEIGTMIASIQTDTKDASDMMHHAVIGVDESTRFADQANESLENFKTNISKVSDGMAEITLLVNEQAKASEDLALNVTSLSEKADENKESTRCSVLEVNQLKGKADQLKDVVSLFKY</sequence>
<reference evidence="8 9" key="1">
    <citation type="submission" date="2015-05" db="EMBL/GenBank/DDBJ databases">
        <title>Photobacterium galathea sp. nov.</title>
        <authorList>
            <person name="Machado H."/>
            <person name="Gram L."/>
        </authorList>
    </citation>
    <scope>NUCLEOTIDE SEQUENCE [LARGE SCALE GENOMIC DNA]</scope>
    <source>
        <strain evidence="8 9">CGMCC 1.12159</strain>
    </source>
</reference>
<dbReference type="PATRIC" id="fig|1195763.3.peg.1524"/>
<name>A0A0J1H5E0_9GAMM</name>
<evidence type="ECO:0000256" key="5">
    <source>
        <dbReference type="SAM" id="Phobius"/>
    </source>
</evidence>